<proteinExistence type="inferred from homology"/>
<dbReference type="InterPro" id="IPR016667">
    <property type="entry name" value="Caps_polysacc_synth_CpsB/CapC"/>
</dbReference>
<dbReference type="InterPro" id="IPR016195">
    <property type="entry name" value="Pol/histidinol_Pase-like"/>
</dbReference>
<dbReference type="Pfam" id="PF19567">
    <property type="entry name" value="CpsB_CapC"/>
    <property type="match status" value="1"/>
</dbReference>
<comment type="caution">
    <text evidence="5">The sequence shown here is derived from an EMBL/GenBank/DDBJ whole genome shotgun (WGS) entry which is preliminary data.</text>
</comment>
<evidence type="ECO:0000256" key="2">
    <source>
        <dbReference type="ARBA" id="ARBA00013064"/>
    </source>
</evidence>
<evidence type="ECO:0000313" key="6">
    <source>
        <dbReference type="Proteomes" id="UP000319783"/>
    </source>
</evidence>
<dbReference type="Proteomes" id="UP000319783">
    <property type="component" value="Unassembled WGS sequence"/>
</dbReference>
<dbReference type="PANTHER" id="PTHR39181">
    <property type="entry name" value="TYROSINE-PROTEIN PHOSPHATASE YWQE"/>
    <property type="match status" value="1"/>
</dbReference>
<gene>
    <name evidence="5" type="ORF">JETT_2178</name>
</gene>
<dbReference type="GO" id="GO:0004725">
    <property type="term" value="F:protein tyrosine phosphatase activity"/>
    <property type="evidence" value="ECO:0007669"/>
    <property type="project" value="UniProtKB-EC"/>
</dbReference>
<dbReference type="SUPFAM" id="SSF89550">
    <property type="entry name" value="PHP domain-like"/>
    <property type="match status" value="1"/>
</dbReference>
<accession>A0A533QA44</accession>
<keyword evidence="3" id="KW-0378">Hydrolase</keyword>
<dbReference type="Gene3D" id="3.20.20.140">
    <property type="entry name" value="Metal-dependent hydrolases"/>
    <property type="match status" value="1"/>
</dbReference>
<evidence type="ECO:0000256" key="4">
    <source>
        <dbReference type="ARBA" id="ARBA00051722"/>
    </source>
</evidence>
<reference evidence="5 6" key="1">
    <citation type="submission" date="2019-04" db="EMBL/GenBank/DDBJ databases">
        <title>Genome of a novel bacterium Candidatus Jettenia ecosi reconstructed from metagenome of an anammox bioreactor.</title>
        <authorList>
            <person name="Mardanov A.V."/>
            <person name="Beletsky A.V."/>
            <person name="Ravin N.V."/>
            <person name="Botchkova E.A."/>
            <person name="Litti Y.V."/>
            <person name="Nozhevnikova A.N."/>
        </authorList>
    </citation>
    <scope>NUCLEOTIDE SEQUENCE [LARGE SCALE GENOMIC DNA]</scope>
    <source>
        <strain evidence="5">J2</strain>
    </source>
</reference>
<dbReference type="AlphaFoldDB" id="A0A533QA44"/>
<organism evidence="5 6">
    <name type="scientific">Candidatus Jettenia ecosi</name>
    <dbReference type="NCBI Taxonomy" id="2494326"/>
    <lineage>
        <taxon>Bacteria</taxon>
        <taxon>Pseudomonadati</taxon>
        <taxon>Planctomycetota</taxon>
        <taxon>Candidatus Brocadiia</taxon>
        <taxon>Candidatus Brocadiales</taxon>
        <taxon>Candidatus Brocadiaceae</taxon>
        <taxon>Candidatus Jettenia</taxon>
    </lineage>
</organism>
<dbReference type="PANTHER" id="PTHR39181:SF1">
    <property type="entry name" value="TYROSINE-PROTEIN PHOSPHATASE YWQE"/>
    <property type="match status" value="1"/>
</dbReference>
<comment type="similarity">
    <text evidence="1">Belongs to the metallo-dependent hydrolases superfamily. CpsB/CapC family.</text>
</comment>
<dbReference type="GO" id="GO:0030145">
    <property type="term" value="F:manganese ion binding"/>
    <property type="evidence" value="ECO:0007669"/>
    <property type="project" value="InterPro"/>
</dbReference>
<evidence type="ECO:0000256" key="1">
    <source>
        <dbReference type="ARBA" id="ARBA00005750"/>
    </source>
</evidence>
<dbReference type="EC" id="3.1.3.48" evidence="2"/>
<sequence>MIDIHTHILPMIDDGPATIQESIEMCRIAVNDGIKKIIATPHVQSKVDNEGAIFEKIDILNQALKQEGLDLVIFPGAELHLNDQLLHADVLKESRMLTLNGNKKYILLEFSFQWVPPETEQVIFALKAMGFTPILPHLERNFRVQNNPGILIRFVELGAILQVTAQSIVGNFGRASKKCALWMLRNSLVHVIASDAHSPVGRPPVLSHALKVVSAMLGEDSARKMVLDHPKMILEGIPFVS</sequence>
<protein>
    <recommendedName>
        <fullName evidence="2">protein-tyrosine-phosphatase</fullName>
        <ecNumber evidence="2">3.1.3.48</ecNumber>
    </recommendedName>
</protein>
<name>A0A533QA44_9BACT</name>
<evidence type="ECO:0000313" key="5">
    <source>
        <dbReference type="EMBL" id="TLD41574.1"/>
    </source>
</evidence>
<dbReference type="PIRSF" id="PIRSF016557">
    <property type="entry name" value="Caps_synth_CpsB"/>
    <property type="match status" value="1"/>
</dbReference>
<comment type="catalytic activity">
    <reaction evidence="4">
        <text>O-phospho-L-tyrosyl-[protein] + H2O = L-tyrosyl-[protein] + phosphate</text>
        <dbReference type="Rhea" id="RHEA:10684"/>
        <dbReference type="Rhea" id="RHEA-COMP:10136"/>
        <dbReference type="Rhea" id="RHEA-COMP:20101"/>
        <dbReference type="ChEBI" id="CHEBI:15377"/>
        <dbReference type="ChEBI" id="CHEBI:43474"/>
        <dbReference type="ChEBI" id="CHEBI:46858"/>
        <dbReference type="ChEBI" id="CHEBI:61978"/>
        <dbReference type="EC" id="3.1.3.48"/>
    </reaction>
</comment>
<dbReference type="EMBL" id="SULG01000043">
    <property type="protein sequence ID" value="TLD41574.1"/>
    <property type="molecule type" value="Genomic_DNA"/>
</dbReference>
<evidence type="ECO:0000256" key="3">
    <source>
        <dbReference type="ARBA" id="ARBA00022801"/>
    </source>
</evidence>